<keyword evidence="2" id="KW-0812">Transmembrane</keyword>
<dbReference type="Pfam" id="PF00144">
    <property type="entry name" value="Beta-lactamase"/>
    <property type="match status" value="1"/>
</dbReference>
<dbReference type="EMBL" id="KZ155776">
    <property type="protein sequence ID" value="OUS48010.1"/>
    <property type="molecule type" value="Genomic_DNA"/>
</dbReference>
<dbReference type="Gene3D" id="3.40.710.10">
    <property type="entry name" value="DD-peptidase/beta-lactamase superfamily"/>
    <property type="match status" value="1"/>
</dbReference>
<sequence>MAVRALGRTRRRSDQGERGASRRRVLQVCHAGDEAREELRVGGLFTIVRYTQAKDGDGDEPQRALVRRALKGDGARGGDCQEPASLTVQGPHEGWSAARRMYKRTAHEVTRRVEILKEKHPKATAGAVLGLAVVVLLSRGNRDPARPSTAPSHSYRRRAPLCCARHRSTRERSHAMNADTAEWATRGRASRGRAAYVVAVTIALGLGLGAWYAVRHGDAFKKLGDRSALGPSVGSWYSSFPEEHGLSGSTLIEGAAALRKNLPTRDCLVVAMDGAVVHEEYYNGATMNTAFDVGKIGKLATALVIGVAAQRHDLELDDSVIEYLNRATPHGGDTPPTWNAHYWEGLTVRQLLAQVSSDGSEEPGTVFSDDGKMNDEKTSPLMRLNSVLRGATGQRPVDFAEAHLAEPIGLRNFFATGSGANGDISFVGGQMASCRDIARFGQLIVNEGKWRLADGTTKQLVSPSIIRALQKPNYPLATQHFGLAGFVYNVNAVKMPKVETSKAEQVSGLGADCPASEGPVLEEDEPDYDVLFNVGDLGSMLVTIPSKRAIVVSLGTTWASPPQCPAASQAIKQAKLPESERSVLPRNDLFAVQRTWKFIKLIVEPELMRELTHKRGGLAADRKPNYESVWHSLHHKQEERRQLVPLTDVPDLGQAQDSHNDKMEALVNSIPQDQIDQSKASTAAAKGAEQTWTADDTQRYSGTCSCSCAPHLKIGQCFNVRNSRSNKCDDLNLRRHGARFCPELGIVNSCDDDDAIKIKASQYGTSDKYTSENISAMIQNDHGKLTLTNKQINDIEQDAGDIAHSVFTCKVEQGCGEDVVSSRFWSTKDGRYGTNMYALKCAPTGFSQCTFTPDAECAFDDVKKPLTNVSIVQGESEALVEMPTEGWILQSEESATNGELGKDVSYFQLHLPGRDETVQLRGDDEWRYFSVIAVMGAGAIVLGAMLVAIAKGKFSAEDESRERLVGDDSGSKYMEDV</sequence>
<dbReference type="InterPro" id="IPR050789">
    <property type="entry name" value="Diverse_Enzym_Activities"/>
</dbReference>
<keyword evidence="2" id="KW-1133">Transmembrane helix</keyword>
<protein>
    <recommendedName>
        <fullName evidence="3">Beta-lactamase-related domain-containing protein</fullName>
    </recommendedName>
</protein>
<feature type="region of interest" description="Disordered" evidence="1">
    <location>
        <begin position="1"/>
        <end position="22"/>
    </location>
</feature>
<dbReference type="SUPFAM" id="SSF56601">
    <property type="entry name" value="beta-lactamase/transpeptidase-like"/>
    <property type="match status" value="1"/>
</dbReference>
<dbReference type="PANTHER" id="PTHR43283:SF7">
    <property type="entry name" value="BETA-LACTAMASE-RELATED DOMAIN-CONTAINING PROTEIN"/>
    <property type="match status" value="1"/>
</dbReference>
<dbReference type="InterPro" id="IPR001466">
    <property type="entry name" value="Beta-lactam-related"/>
</dbReference>
<dbReference type="AlphaFoldDB" id="A0A1Y5IEJ8"/>
<evidence type="ECO:0000259" key="3">
    <source>
        <dbReference type="Pfam" id="PF00144"/>
    </source>
</evidence>
<dbReference type="InterPro" id="IPR012338">
    <property type="entry name" value="Beta-lactam/transpept-like"/>
</dbReference>
<dbReference type="Proteomes" id="UP000195557">
    <property type="component" value="Unassembled WGS sequence"/>
</dbReference>
<accession>A0A1Y5IEJ8</accession>
<feature type="transmembrane region" description="Helical" evidence="2">
    <location>
        <begin position="194"/>
        <end position="214"/>
    </location>
</feature>
<feature type="domain" description="Beta-lactamase-related" evidence="3">
    <location>
        <begin position="268"/>
        <end position="445"/>
    </location>
</feature>
<evidence type="ECO:0000256" key="1">
    <source>
        <dbReference type="SAM" id="MobiDB-lite"/>
    </source>
</evidence>
<proteinExistence type="predicted"/>
<reference evidence="4" key="1">
    <citation type="submission" date="2017-04" db="EMBL/GenBank/DDBJ databases">
        <title>Population genomics of picophytoplankton unveils novel chromosome hypervariability.</title>
        <authorList>
            <consortium name="DOE Joint Genome Institute"/>
            <person name="Blanc-Mathieu R."/>
            <person name="Krasovec M."/>
            <person name="Hebrard M."/>
            <person name="Yau S."/>
            <person name="Desgranges E."/>
            <person name="Martin J."/>
            <person name="Schackwitz W."/>
            <person name="Kuo A."/>
            <person name="Salin G."/>
            <person name="Donnadieu C."/>
            <person name="Desdevises Y."/>
            <person name="Sanchez-Ferandin S."/>
            <person name="Moreau H."/>
            <person name="Rivals E."/>
            <person name="Grigoriev I.V."/>
            <person name="Grimsley N."/>
            <person name="Eyre-Walker A."/>
            <person name="Piganeau G."/>
        </authorList>
    </citation>
    <scope>NUCLEOTIDE SEQUENCE [LARGE SCALE GENOMIC DNA]</scope>
    <source>
        <strain evidence="4">RCC 1115</strain>
    </source>
</reference>
<evidence type="ECO:0000256" key="2">
    <source>
        <dbReference type="SAM" id="Phobius"/>
    </source>
</evidence>
<organism evidence="4">
    <name type="scientific">Ostreococcus tauri</name>
    <name type="common">Marine green alga</name>
    <dbReference type="NCBI Taxonomy" id="70448"/>
    <lineage>
        <taxon>Eukaryota</taxon>
        <taxon>Viridiplantae</taxon>
        <taxon>Chlorophyta</taxon>
        <taxon>Mamiellophyceae</taxon>
        <taxon>Mamiellales</taxon>
        <taxon>Bathycoccaceae</taxon>
        <taxon>Ostreococcus</taxon>
    </lineage>
</organism>
<name>A0A1Y5IEJ8_OSTTA</name>
<keyword evidence="2" id="KW-0472">Membrane</keyword>
<evidence type="ECO:0000313" key="4">
    <source>
        <dbReference type="EMBL" id="OUS48010.1"/>
    </source>
</evidence>
<gene>
    <name evidence="4" type="ORF">BE221DRAFT_69513</name>
</gene>
<feature type="transmembrane region" description="Helical" evidence="2">
    <location>
        <begin position="926"/>
        <end position="950"/>
    </location>
</feature>
<dbReference type="PANTHER" id="PTHR43283">
    <property type="entry name" value="BETA-LACTAMASE-RELATED"/>
    <property type="match status" value="1"/>
</dbReference>